<evidence type="ECO:0000256" key="1">
    <source>
        <dbReference type="ARBA" id="ARBA00004141"/>
    </source>
</evidence>
<keyword evidence="4 5" id="KW-0472">Membrane</keyword>
<dbReference type="AlphaFoldDB" id="A0A2Z4IL84"/>
<evidence type="ECO:0000313" key="6">
    <source>
        <dbReference type="EMBL" id="AWW31705.1"/>
    </source>
</evidence>
<dbReference type="KEGG" id="est:DN752_17080"/>
<organism evidence="6 7">
    <name type="scientific">Echinicola strongylocentroti</name>
    <dbReference type="NCBI Taxonomy" id="1795355"/>
    <lineage>
        <taxon>Bacteria</taxon>
        <taxon>Pseudomonadati</taxon>
        <taxon>Bacteroidota</taxon>
        <taxon>Cytophagia</taxon>
        <taxon>Cytophagales</taxon>
        <taxon>Cyclobacteriaceae</taxon>
        <taxon>Echinicola</taxon>
    </lineage>
</organism>
<dbReference type="OrthoDB" id="8559161at2"/>
<feature type="transmembrane region" description="Helical" evidence="5">
    <location>
        <begin position="113"/>
        <end position="131"/>
    </location>
</feature>
<feature type="transmembrane region" description="Helical" evidence="5">
    <location>
        <begin position="6"/>
        <end position="38"/>
    </location>
</feature>
<gene>
    <name evidence="6" type="ORF">DN752_17080</name>
</gene>
<name>A0A2Z4IL84_9BACT</name>
<keyword evidence="7" id="KW-1185">Reference proteome</keyword>
<keyword evidence="5" id="KW-1003">Cell membrane</keyword>
<feature type="transmembrane region" description="Helical" evidence="5">
    <location>
        <begin position="187"/>
        <end position="209"/>
    </location>
</feature>
<feature type="transmembrane region" description="Helical" evidence="5">
    <location>
        <begin position="45"/>
        <end position="65"/>
    </location>
</feature>
<feature type="transmembrane region" description="Helical" evidence="5">
    <location>
        <begin position="71"/>
        <end position="93"/>
    </location>
</feature>
<keyword evidence="2 5" id="KW-0812">Transmembrane</keyword>
<evidence type="ECO:0000256" key="5">
    <source>
        <dbReference type="RuleBase" id="RU363041"/>
    </source>
</evidence>
<feature type="transmembrane region" description="Helical" evidence="5">
    <location>
        <begin position="151"/>
        <end position="180"/>
    </location>
</feature>
<accession>A0A2Z4IL84</accession>
<dbReference type="RefSeq" id="WP_112785080.1">
    <property type="nucleotide sequence ID" value="NZ_CP030041.1"/>
</dbReference>
<dbReference type="InterPro" id="IPR002781">
    <property type="entry name" value="TM_pro_TauE-like"/>
</dbReference>
<dbReference type="GO" id="GO:0005886">
    <property type="term" value="C:plasma membrane"/>
    <property type="evidence" value="ECO:0007669"/>
    <property type="project" value="UniProtKB-SubCell"/>
</dbReference>
<evidence type="ECO:0000256" key="3">
    <source>
        <dbReference type="ARBA" id="ARBA00022989"/>
    </source>
</evidence>
<dbReference type="PANTHER" id="PTHR43701:SF2">
    <property type="entry name" value="MEMBRANE TRANSPORTER PROTEIN YJNA-RELATED"/>
    <property type="match status" value="1"/>
</dbReference>
<dbReference type="PANTHER" id="PTHR43701">
    <property type="entry name" value="MEMBRANE TRANSPORTER PROTEIN MJ0441-RELATED"/>
    <property type="match status" value="1"/>
</dbReference>
<evidence type="ECO:0000313" key="7">
    <source>
        <dbReference type="Proteomes" id="UP000248688"/>
    </source>
</evidence>
<protein>
    <recommendedName>
        <fullName evidence="5">Probable membrane transporter protein</fullName>
    </recommendedName>
</protein>
<feature type="transmembrane region" description="Helical" evidence="5">
    <location>
        <begin position="247"/>
        <end position="266"/>
    </location>
</feature>
<keyword evidence="3 5" id="KW-1133">Transmembrane helix</keyword>
<proteinExistence type="inferred from homology"/>
<evidence type="ECO:0000256" key="2">
    <source>
        <dbReference type="ARBA" id="ARBA00022692"/>
    </source>
</evidence>
<dbReference type="Pfam" id="PF01925">
    <property type="entry name" value="TauE"/>
    <property type="match status" value="1"/>
</dbReference>
<feature type="transmembrane region" description="Helical" evidence="5">
    <location>
        <begin position="215"/>
        <end position="235"/>
    </location>
</feature>
<evidence type="ECO:0000256" key="4">
    <source>
        <dbReference type="ARBA" id="ARBA00023136"/>
    </source>
</evidence>
<dbReference type="InterPro" id="IPR051598">
    <property type="entry name" value="TSUP/Inactive_protease-like"/>
</dbReference>
<reference evidence="6 7" key="1">
    <citation type="submission" date="2018-06" db="EMBL/GenBank/DDBJ databases">
        <title>Echinicola strongylocentroti sp. nov., isolated from a sea urchin Strongylocentrotus intermedius.</title>
        <authorList>
            <person name="Bae S.S."/>
        </authorList>
    </citation>
    <scope>NUCLEOTIDE SEQUENCE [LARGE SCALE GENOMIC DNA]</scope>
    <source>
        <strain evidence="6 7">MEBiC08714</strain>
    </source>
</reference>
<dbReference type="EMBL" id="CP030041">
    <property type="protein sequence ID" value="AWW31705.1"/>
    <property type="molecule type" value="Genomic_DNA"/>
</dbReference>
<dbReference type="Proteomes" id="UP000248688">
    <property type="component" value="Chromosome"/>
</dbReference>
<comment type="subcellular location">
    <subcellularLocation>
        <location evidence="5">Cell membrane</location>
        <topology evidence="5">Multi-pass membrane protein</topology>
    </subcellularLocation>
    <subcellularLocation>
        <location evidence="1">Membrane</location>
        <topology evidence="1">Multi-pass membrane protein</topology>
    </subcellularLocation>
</comment>
<comment type="similarity">
    <text evidence="5">Belongs to the 4-toluene sulfonate uptake permease (TSUP) (TC 2.A.102) family.</text>
</comment>
<sequence>MEVNSLIGFGGAVLIGVSLGMIGGGGSILTVPILVYLLGIEPVLATAYSLFVVGSTSLVGAGSYLKRGKVSYRIALVFAIPSFLAIFLMRKFVVHALPEVLFTMGGVTISKDLAIMVFFAAIMLVAAYSMIKNGAKLKPESKAKTLNYPLIAVQGVVEGSITGIVGAGGGFLIIPALVLIAKLPMRVAVGTSLLIIGIKSLLGFTGDLVSQDIDWFFLLIFTGLSIVGIFIGGKLSRKVNEAALKKAFGWFVLLMGAYILIREIFIG</sequence>